<dbReference type="EMBL" id="CP013928">
    <property type="protein sequence ID" value="AMJ78273.1"/>
    <property type="molecule type" value="Genomic_DNA"/>
</dbReference>
<organism evidence="1 2">
    <name type="scientific">Alteromonas mediterranea</name>
    <dbReference type="NCBI Taxonomy" id="314275"/>
    <lineage>
        <taxon>Bacteria</taxon>
        <taxon>Pseudomonadati</taxon>
        <taxon>Pseudomonadota</taxon>
        <taxon>Gammaproteobacteria</taxon>
        <taxon>Alteromonadales</taxon>
        <taxon>Alteromonadaceae</taxon>
        <taxon>Alteromonas/Salinimonas group</taxon>
        <taxon>Alteromonas</taxon>
    </lineage>
</organism>
<dbReference type="InterPro" id="IPR027417">
    <property type="entry name" value="P-loop_NTPase"/>
</dbReference>
<dbReference type="Gene3D" id="3.40.50.300">
    <property type="entry name" value="P-loop containing nucleotide triphosphate hydrolases"/>
    <property type="match status" value="1"/>
</dbReference>
<evidence type="ECO:0008006" key="3">
    <source>
        <dbReference type="Google" id="ProtNLM"/>
    </source>
</evidence>
<dbReference type="PANTHER" id="PTHR32175">
    <property type="entry name" value="PROTEIN, PUTATIVE, EXPRESSED-RELATED"/>
    <property type="match status" value="1"/>
</dbReference>
<name>A0AAC8XJ80_9ALTE</name>
<dbReference type="Proteomes" id="UP000061468">
    <property type="component" value="Chromosome"/>
</dbReference>
<evidence type="ECO:0000313" key="2">
    <source>
        <dbReference type="Proteomes" id="UP000061468"/>
    </source>
</evidence>
<protein>
    <recommendedName>
        <fullName evidence="3">Sulfotransferase family protein</fullName>
    </recommendedName>
</protein>
<dbReference type="SUPFAM" id="SSF52540">
    <property type="entry name" value="P-loop containing nucleoside triphosphate hydrolases"/>
    <property type="match status" value="1"/>
</dbReference>
<reference evidence="1 2" key="1">
    <citation type="submission" date="2015-12" db="EMBL/GenBank/DDBJ databases">
        <title>Intraspecies pangenome expansion in the marine bacterium Alteromonas.</title>
        <authorList>
            <person name="Lopez-Perez M."/>
            <person name="Rodriguez-Valera F."/>
        </authorList>
    </citation>
    <scope>NUCLEOTIDE SEQUENCE [LARGE SCALE GENOMIC DNA]</scope>
    <source>
        <strain evidence="1 2">UM8</strain>
    </source>
</reference>
<gene>
    <name evidence="1" type="ORF">AV942_08215</name>
</gene>
<evidence type="ECO:0000313" key="1">
    <source>
        <dbReference type="EMBL" id="AMJ78273.1"/>
    </source>
</evidence>
<dbReference type="InterPro" id="IPR052796">
    <property type="entry name" value="Nod_factor_sulfotransferase"/>
</dbReference>
<proteinExistence type="predicted"/>
<sequence length="286" mass="33476">MFSILAHEISEKFLTTKSRKSKLHKRHFILTSGRCGSNYLANTLNLNAEVVNYGEVLGHWTLLKKIHKPLFSFGGLSRERYLDMLYKQSSYFYLAQCYSAYSHLRKKQPVNWKSRYNTKSIGIKDFFVNVKQDNLYNYFLDSKEISVIHLKRSNILKRLISAMLMHQAGVVSTTDNSTENKSFEIDIEQLLAKLKRDYELNEEENAFAAKLSKKQPFYQLSYEDYFSSPESTSKHNSQIFDFLGVESTQVKSKHRKVLSQNLADIITNYDDIERALKTTKFEQYLY</sequence>
<dbReference type="AlphaFoldDB" id="A0AAC8XJ80"/>
<accession>A0AAC8XJ80</accession>
<dbReference type="PANTHER" id="PTHR32175:SF26">
    <property type="entry name" value="PROTEIN, PUTATIVE, EXPRESSED-RELATED"/>
    <property type="match status" value="1"/>
</dbReference>